<name>A0A7C5L8P8_CALS0</name>
<comment type="caution">
    <text evidence="5">The sequence shown here is derived from an EMBL/GenBank/DDBJ whole genome shotgun (WGS) entry which is preliminary data.</text>
</comment>
<dbReference type="HAMAP" id="MF_00374">
    <property type="entry name" value="Ribosomal_uL29"/>
    <property type="match status" value="1"/>
</dbReference>
<dbReference type="GO" id="GO:1990904">
    <property type="term" value="C:ribonucleoprotein complex"/>
    <property type="evidence" value="ECO:0007669"/>
    <property type="project" value="UniProtKB-KW"/>
</dbReference>
<dbReference type="SUPFAM" id="SSF46561">
    <property type="entry name" value="Ribosomal protein L29 (L29p)"/>
    <property type="match status" value="1"/>
</dbReference>
<gene>
    <name evidence="5" type="primary">rpmC</name>
    <name evidence="4" type="synonym">rpl29</name>
    <name evidence="5" type="ORF">ENM11_01300</name>
</gene>
<evidence type="ECO:0000256" key="3">
    <source>
        <dbReference type="ARBA" id="ARBA00023274"/>
    </source>
</evidence>
<dbReference type="InterPro" id="IPR001854">
    <property type="entry name" value="Ribosomal_uL29"/>
</dbReference>
<reference evidence="5" key="1">
    <citation type="journal article" date="2020" name="mSystems">
        <title>Genome- and Community-Level Interaction Insights into Carbon Utilization and Element Cycling Functions of Hydrothermarchaeota in Hydrothermal Sediment.</title>
        <authorList>
            <person name="Zhou Z."/>
            <person name="Liu Y."/>
            <person name="Xu W."/>
            <person name="Pan J."/>
            <person name="Luo Z.H."/>
            <person name="Li M."/>
        </authorList>
    </citation>
    <scope>NUCLEOTIDE SEQUENCE [LARGE SCALE GENOMIC DNA]</scope>
    <source>
        <strain evidence="5">SpSt-1056</strain>
    </source>
</reference>
<protein>
    <recommendedName>
        <fullName evidence="4">Large ribosomal subunit protein uL29</fullName>
    </recommendedName>
</protein>
<evidence type="ECO:0000256" key="4">
    <source>
        <dbReference type="HAMAP-Rule" id="MF_00374"/>
    </source>
</evidence>
<dbReference type="Pfam" id="PF00831">
    <property type="entry name" value="Ribosomal_L29"/>
    <property type="match status" value="1"/>
</dbReference>
<evidence type="ECO:0000256" key="1">
    <source>
        <dbReference type="ARBA" id="ARBA00009254"/>
    </source>
</evidence>
<dbReference type="NCBIfam" id="TIGR00012">
    <property type="entry name" value="L29"/>
    <property type="match status" value="1"/>
</dbReference>
<dbReference type="Gene3D" id="1.10.287.310">
    <property type="match status" value="1"/>
</dbReference>
<dbReference type="InterPro" id="IPR036049">
    <property type="entry name" value="Ribosomal_uL29_sf"/>
</dbReference>
<keyword evidence="2 4" id="KW-0689">Ribosomal protein</keyword>
<dbReference type="GO" id="GO:0005840">
    <property type="term" value="C:ribosome"/>
    <property type="evidence" value="ECO:0007669"/>
    <property type="project" value="UniProtKB-KW"/>
</dbReference>
<proteinExistence type="inferred from homology"/>
<sequence>MREVKELRELSDDELVKKIDEFKAELRKVNTEIGAGGSVQNPARRKLLRKSIARAYTILRQRRSAKNVR</sequence>
<accession>A0A7C5L8P8</accession>
<keyword evidence="3 4" id="KW-0687">Ribonucleoprotein</keyword>
<evidence type="ECO:0000313" key="5">
    <source>
        <dbReference type="EMBL" id="HHK67778.1"/>
    </source>
</evidence>
<dbReference type="AlphaFoldDB" id="A0A7C5L8P8"/>
<comment type="similarity">
    <text evidence="1 4">Belongs to the universal ribosomal protein uL29 family.</text>
</comment>
<dbReference type="EMBL" id="DRWN01000013">
    <property type="protein sequence ID" value="HHK67778.1"/>
    <property type="molecule type" value="Genomic_DNA"/>
</dbReference>
<dbReference type="GO" id="GO:0003735">
    <property type="term" value="F:structural constituent of ribosome"/>
    <property type="evidence" value="ECO:0007669"/>
    <property type="project" value="InterPro"/>
</dbReference>
<dbReference type="CDD" id="cd00427">
    <property type="entry name" value="Ribosomal_L29_HIP"/>
    <property type="match status" value="1"/>
</dbReference>
<organism evidence="5">
    <name type="scientific">Caldiarchaeum subterraneum</name>
    <dbReference type="NCBI Taxonomy" id="311458"/>
    <lineage>
        <taxon>Archaea</taxon>
        <taxon>Nitrososphaerota</taxon>
        <taxon>Candidatus Caldarchaeales</taxon>
        <taxon>Candidatus Caldarchaeaceae</taxon>
        <taxon>Candidatus Caldarchaeum</taxon>
    </lineage>
</organism>
<dbReference type="GO" id="GO:0006412">
    <property type="term" value="P:translation"/>
    <property type="evidence" value="ECO:0007669"/>
    <property type="project" value="UniProtKB-UniRule"/>
</dbReference>
<evidence type="ECO:0000256" key="2">
    <source>
        <dbReference type="ARBA" id="ARBA00022980"/>
    </source>
</evidence>